<dbReference type="EMBL" id="JXTC01000043">
    <property type="protein sequence ID" value="PON95681.1"/>
    <property type="molecule type" value="Genomic_DNA"/>
</dbReference>
<dbReference type="InterPro" id="IPR059007">
    <property type="entry name" value="ARM_At1g04390"/>
</dbReference>
<dbReference type="SUPFAM" id="SSF48371">
    <property type="entry name" value="ARM repeat"/>
    <property type="match status" value="1"/>
</dbReference>
<dbReference type="Proteomes" id="UP000237000">
    <property type="component" value="Unassembled WGS sequence"/>
</dbReference>
<comment type="pathway">
    <text evidence="1">Protein modification; protein ubiquitination.</text>
</comment>
<dbReference type="PANTHER" id="PTHR35918">
    <property type="entry name" value="OS06G0674800 PROTEIN"/>
    <property type="match status" value="1"/>
</dbReference>
<evidence type="ECO:0000313" key="3">
    <source>
        <dbReference type="EMBL" id="PON95681.1"/>
    </source>
</evidence>
<sequence length="1009" mass="113468">MGSSKRGADNTRSISDHTRTLHQRLHQALNLGTRSNEEHGSKWQCTDIQIQRHVVRSISAFLDSVSGDSLHQSLLKASIGDVVEALVWILGCENMATLSMAANVTLKLVNILPYSILQSYVLDLVSPLSSLLSYHQTEVATSCANCLNLILSNLSIKNEKKVWDVLKRREIVHHAISNIQSFSGGTQPIELFQPTVLLLSTILQRWPPSRFTVWSDATLMRTLNDILVKLDFYDKQEVLKLLSSIALCGSGAMKLLESGDTLLQTMVRCMDGSQPQCVRMEAFKLAQCLAINEQRFFEMMSLCCEPIIQATVSGMSKWSQKSRKVASEQISLVLEACRLALITRWAGKHHIYFWEHGIDNVLLDLLLENCHKLHQSCLSLEEQISIAQEGLSSCYLLVVRNYIWDILGWLAIHCEEGFNPEIHGNKISIDMLITCSCLAFVDAIQKRHRICQSDAADILRSESATRAVLMMINSPCKYIASKARDRLSEILVPYGRDILKHLLSTLEYVSSRNNFDRLQITIYVMALACYISLPESRRWVLEFAGVKTLLGFVRWCLSGSIKAETLSFGPYLHNAFRERTCCYVSSEDWGGKDILILCSLWGLAELMKQSGYMRNNLEISFGGVMYNVAELLNNLQDACINMSTPGVRWFATYALSSLGLYGFPNKFGKRIGKALSENYHADIRLILTNGECLSVHSVILAIRCPSLLPLGDLSDEASGSLVPSYMKAESKKVIRLSAHVDHQALLKLLDFVYLGYLQADEELLKKLKRLAKCCNLQPLLQLLCRKSPKWGTPFPTYDLSPALGSLGHYFSDVILEAKATELLSWTCEVCPVSVPHMHVHKVILSSSCAYLRALFDSGMQESHSQTIKVPISWEAMVKLVAWFYSDELPNPPSGCLWENMGIEEKLHELQPYIELCWLADFWFMENVQEACSNVIASRLDSLRELSIKVIQIAASFSLWNLAELAATYVAPIYRQLCDSGELEDLDEVLVNMIRSASVQYSQKGINHSR</sequence>
<keyword evidence="3" id="KW-0813">Transport</keyword>
<dbReference type="PANTHER" id="PTHR35918:SF1">
    <property type="entry name" value="BTB DOMAIN-CONTAINING PROTEIN"/>
    <property type="match status" value="1"/>
</dbReference>
<dbReference type="InterPro" id="IPR011333">
    <property type="entry name" value="SKP1/BTB/POZ_sf"/>
</dbReference>
<feature type="domain" description="BTB" evidence="2">
    <location>
        <begin position="811"/>
        <end position="892"/>
    </location>
</feature>
<dbReference type="FunCoup" id="A0A2P5FD09">
    <property type="interactions" value="1526"/>
</dbReference>
<organism evidence="3 4">
    <name type="scientific">Trema orientale</name>
    <name type="common">Charcoal tree</name>
    <name type="synonym">Celtis orientalis</name>
    <dbReference type="NCBI Taxonomy" id="63057"/>
    <lineage>
        <taxon>Eukaryota</taxon>
        <taxon>Viridiplantae</taxon>
        <taxon>Streptophyta</taxon>
        <taxon>Embryophyta</taxon>
        <taxon>Tracheophyta</taxon>
        <taxon>Spermatophyta</taxon>
        <taxon>Magnoliopsida</taxon>
        <taxon>eudicotyledons</taxon>
        <taxon>Gunneridae</taxon>
        <taxon>Pentapetalae</taxon>
        <taxon>rosids</taxon>
        <taxon>fabids</taxon>
        <taxon>Rosales</taxon>
        <taxon>Cannabaceae</taxon>
        <taxon>Trema</taxon>
    </lineage>
</organism>
<protein>
    <submittedName>
        <fullName evidence="3">Voltage dependent potassium channel</fullName>
    </submittedName>
</protein>
<dbReference type="GO" id="GO:0034220">
    <property type="term" value="P:monoatomic ion transmembrane transport"/>
    <property type="evidence" value="ECO:0007669"/>
    <property type="project" value="UniProtKB-KW"/>
</dbReference>
<keyword evidence="3" id="KW-0406">Ion transport</keyword>
<evidence type="ECO:0000313" key="4">
    <source>
        <dbReference type="Proteomes" id="UP000237000"/>
    </source>
</evidence>
<dbReference type="OrthoDB" id="418748at2759"/>
<evidence type="ECO:0000259" key="2">
    <source>
        <dbReference type="PROSITE" id="PS50097"/>
    </source>
</evidence>
<gene>
    <name evidence="3" type="ORF">TorRG33x02_085100</name>
</gene>
<dbReference type="CDD" id="cd18186">
    <property type="entry name" value="BTB_POZ_ZBTB_KLHL-like"/>
    <property type="match status" value="2"/>
</dbReference>
<dbReference type="InterPro" id="IPR000210">
    <property type="entry name" value="BTB/POZ_dom"/>
</dbReference>
<dbReference type="InterPro" id="IPR044953">
    <property type="entry name" value="At1g04390-like"/>
</dbReference>
<reference evidence="4" key="1">
    <citation type="submission" date="2016-06" db="EMBL/GenBank/DDBJ databases">
        <title>Parallel loss of symbiosis genes in relatives of nitrogen-fixing non-legume Parasponia.</title>
        <authorList>
            <person name="Van Velzen R."/>
            <person name="Holmer R."/>
            <person name="Bu F."/>
            <person name="Rutten L."/>
            <person name="Van Zeijl A."/>
            <person name="Liu W."/>
            <person name="Santuari L."/>
            <person name="Cao Q."/>
            <person name="Sharma T."/>
            <person name="Shen D."/>
            <person name="Roswanjaya Y."/>
            <person name="Wardhani T."/>
            <person name="Kalhor M.S."/>
            <person name="Jansen J."/>
            <person name="Van den Hoogen J."/>
            <person name="Gungor B."/>
            <person name="Hartog M."/>
            <person name="Hontelez J."/>
            <person name="Verver J."/>
            <person name="Yang W.-C."/>
            <person name="Schijlen E."/>
            <person name="Repin R."/>
            <person name="Schilthuizen M."/>
            <person name="Schranz E."/>
            <person name="Heidstra R."/>
            <person name="Miyata K."/>
            <person name="Fedorova E."/>
            <person name="Kohlen W."/>
            <person name="Bisseling T."/>
            <person name="Smit S."/>
            <person name="Geurts R."/>
        </authorList>
    </citation>
    <scope>NUCLEOTIDE SEQUENCE [LARGE SCALE GENOMIC DNA]</scope>
    <source>
        <strain evidence="4">cv. RG33-2</strain>
    </source>
</reference>
<dbReference type="STRING" id="63057.A0A2P5FD09"/>
<comment type="caution">
    <text evidence="3">The sequence shown here is derived from an EMBL/GenBank/DDBJ whole genome shotgun (WGS) entry which is preliminary data.</text>
</comment>
<dbReference type="Gene3D" id="1.25.10.10">
    <property type="entry name" value="Leucine-rich Repeat Variant"/>
    <property type="match status" value="1"/>
</dbReference>
<dbReference type="InParanoid" id="A0A2P5FD09"/>
<dbReference type="Gene3D" id="3.30.710.10">
    <property type="entry name" value="Potassium Channel Kv1.1, Chain A"/>
    <property type="match status" value="2"/>
</dbReference>
<dbReference type="SMART" id="SM00225">
    <property type="entry name" value="BTB"/>
    <property type="match status" value="2"/>
</dbReference>
<name>A0A2P5FD09_TREOI</name>
<proteinExistence type="predicted"/>
<keyword evidence="3" id="KW-0407">Ion channel</keyword>
<keyword evidence="4" id="KW-1185">Reference proteome</keyword>
<dbReference type="SUPFAM" id="SSF54695">
    <property type="entry name" value="POZ domain"/>
    <property type="match status" value="2"/>
</dbReference>
<evidence type="ECO:0000256" key="1">
    <source>
        <dbReference type="ARBA" id="ARBA00004906"/>
    </source>
</evidence>
<feature type="domain" description="BTB" evidence="2">
    <location>
        <begin position="681"/>
        <end position="761"/>
    </location>
</feature>
<dbReference type="Pfam" id="PF00651">
    <property type="entry name" value="BTB"/>
    <property type="match status" value="1"/>
</dbReference>
<dbReference type="AlphaFoldDB" id="A0A2P5FD09"/>
<accession>A0A2P5FD09</accession>
<dbReference type="InterPro" id="IPR016024">
    <property type="entry name" value="ARM-type_fold"/>
</dbReference>
<dbReference type="InterPro" id="IPR011989">
    <property type="entry name" value="ARM-like"/>
</dbReference>
<dbReference type="Pfam" id="PF26522">
    <property type="entry name" value="ARM_6"/>
    <property type="match status" value="1"/>
</dbReference>
<dbReference type="PROSITE" id="PS50097">
    <property type="entry name" value="BTB"/>
    <property type="match status" value="2"/>
</dbReference>